<dbReference type="GO" id="GO:0003723">
    <property type="term" value="F:RNA binding"/>
    <property type="evidence" value="ECO:0007669"/>
    <property type="project" value="UniProtKB-UniRule"/>
</dbReference>
<dbReference type="RefSeq" id="WP_286266260.1">
    <property type="nucleotide sequence ID" value="NZ_AP028056.1"/>
</dbReference>
<dbReference type="SUPFAM" id="SSF53335">
    <property type="entry name" value="S-adenosyl-L-methionine-dependent methyltransferases"/>
    <property type="match status" value="1"/>
</dbReference>
<dbReference type="Proteomes" id="UP001431656">
    <property type="component" value="Chromosome"/>
</dbReference>
<evidence type="ECO:0000256" key="3">
    <source>
        <dbReference type="ARBA" id="ARBA00022691"/>
    </source>
</evidence>
<dbReference type="InterPro" id="IPR029063">
    <property type="entry name" value="SAM-dependent_MTases_sf"/>
</dbReference>
<feature type="domain" description="SAM-dependent MTase RsmB/NOP-type" evidence="6">
    <location>
        <begin position="168"/>
        <end position="448"/>
    </location>
</feature>
<evidence type="ECO:0000313" key="8">
    <source>
        <dbReference type="Proteomes" id="UP001431656"/>
    </source>
</evidence>
<dbReference type="PROSITE" id="PS51686">
    <property type="entry name" value="SAM_MT_RSMB_NOP"/>
    <property type="match status" value="1"/>
</dbReference>
<gene>
    <name evidence="7" type="ORF">brsh051_28890</name>
</gene>
<dbReference type="PANTHER" id="PTHR22807:SF53">
    <property type="entry name" value="RIBOSOMAL RNA SMALL SUBUNIT METHYLTRANSFERASE B-RELATED"/>
    <property type="match status" value="1"/>
</dbReference>
<keyword evidence="8" id="KW-1185">Reference proteome</keyword>
<dbReference type="SUPFAM" id="SSF48013">
    <property type="entry name" value="NusB-like"/>
    <property type="match status" value="1"/>
</dbReference>
<organism evidence="7 8">
    <name type="scientific">Brooklawnia propionicigenes</name>
    <dbReference type="NCBI Taxonomy" id="3041175"/>
    <lineage>
        <taxon>Bacteria</taxon>
        <taxon>Bacillati</taxon>
        <taxon>Actinomycetota</taxon>
        <taxon>Actinomycetes</taxon>
        <taxon>Propionibacteriales</taxon>
        <taxon>Propionibacteriaceae</taxon>
        <taxon>Brooklawnia</taxon>
    </lineage>
</organism>
<dbReference type="GO" id="GO:0006355">
    <property type="term" value="P:regulation of DNA-templated transcription"/>
    <property type="evidence" value="ECO:0007669"/>
    <property type="project" value="InterPro"/>
</dbReference>
<dbReference type="InterPro" id="IPR035926">
    <property type="entry name" value="NusB-like_sf"/>
</dbReference>
<dbReference type="InterPro" id="IPR001678">
    <property type="entry name" value="MeTrfase_RsmB-F_NOP2_dom"/>
</dbReference>
<dbReference type="Pfam" id="PF01029">
    <property type="entry name" value="NusB"/>
    <property type="match status" value="1"/>
</dbReference>
<evidence type="ECO:0000256" key="2">
    <source>
        <dbReference type="ARBA" id="ARBA00022679"/>
    </source>
</evidence>
<reference evidence="7" key="1">
    <citation type="journal article" date="2024" name="Int. J. Syst. Evol. Microbiol.">
        <title>Brooklawnia propionicigenes sp. nov., a facultatively anaerobic, propionate-producing bacterium isolated from a methanogenic reactor treating waste from cattle farms.</title>
        <authorList>
            <person name="Akita Y."/>
            <person name="Ueki A."/>
            <person name="Tonouchi A."/>
            <person name="Sugawara Y."/>
            <person name="Honma S."/>
            <person name="Kaku N."/>
            <person name="Ueki K."/>
        </authorList>
    </citation>
    <scope>NUCLEOTIDE SEQUENCE</scope>
    <source>
        <strain evidence="7">SH051</strain>
    </source>
</reference>
<evidence type="ECO:0000259" key="6">
    <source>
        <dbReference type="PROSITE" id="PS51686"/>
    </source>
</evidence>
<evidence type="ECO:0000256" key="4">
    <source>
        <dbReference type="ARBA" id="ARBA00022884"/>
    </source>
</evidence>
<dbReference type="InterPro" id="IPR023267">
    <property type="entry name" value="RCMT"/>
</dbReference>
<dbReference type="InterPro" id="IPR049560">
    <property type="entry name" value="MeTrfase_RsmB-F_NOP2_cat"/>
</dbReference>
<dbReference type="GO" id="GO:0001510">
    <property type="term" value="P:RNA methylation"/>
    <property type="evidence" value="ECO:0007669"/>
    <property type="project" value="InterPro"/>
</dbReference>
<proteinExistence type="inferred from homology"/>
<feature type="active site" description="Nucleophile" evidence="5">
    <location>
        <position position="387"/>
    </location>
</feature>
<dbReference type="PANTHER" id="PTHR22807">
    <property type="entry name" value="NOP2 YEAST -RELATED NOL1/NOP2/FMU SUN DOMAIN-CONTAINING"/>
    <property type="match status" value="1"/>
</dbReference>
<evidence type="ECO:0000256" key="1">
    <source>
        <dbReference type="ARBA" id="ARBA00022603"/>
    </source>
</evidence>
<evidence type="ECO:0000256" key="5">
    <source>
        <dbReference type="PROSITE-ProRule" id="PRU01023"/>
    </source>
</evidence>
<keyword evidence="3 5" id="KW-0949">S-adenosyl-L-methionine</keyword>
<feature type="binding site" evidence="5">
    <location>
        <position position="291"/>
    </location>
    <ligand>
        <name>S-adenosyl-L-methionine</name>
        <dbReference type="ChEBI" id="CHEBI:59789"/>
    </ligand>
</feature>
<dbReference type="Pfam" id="PF01189">
    <property type="entry name" value="Methyltr_RsmB-F"/>
    <property type="match status" value="1"/>
</dbReference>
<dbReference type="GO" id="GO:0008173">
    <property type="term" value="F:RNA methyltransferase activity"/>
    <property type="evidence" value="ECO:0007669"/>
    <property type="project" value="InterPro"/>
</dbReference>
<keyword evidence="2 5" id="KW-0808">Transferase</keyword>
<evidence type="ECO:0000313" key="7">
    <source>
        <dbReference type="EMBL" id="BEH03608.1"/>
    </source>
</evidence>
<sequence length="454" mass="48902">MAEHHSGRPRRRQIDEPRLIAFDALRAVNADGAYANLVTADLTAGLYPRDAGFVIELVHGTCRLQGSYDTIIEAAAGRPLSSLQSAVVDVLRLACHQLFRMRVPQHAAVASSVDLAGVAISERVTGLVNAVVRKLSAKTFDQWCDLLSDDLSPRAELALRYGHPLWIVDALADALGDDDELVSLLKADNEPPVPMLVVRPGLAKRRELMTDGARRARWSLWGVERPGNPGELPAIRQGRAGVQDEGSQLVIQAATAVTPRPAGPWLDMCAGPGGKSALLRGLCPSLLVAAEPQAHRAELVARALRAYPGGYQVIIADGREPAWAAGSMALTLADVPCTGLGALRRRPESRWRREPEQVGELARLQRELLDQAIASTMTGGIVAYVTCSPHRAETVEVVARASGVEVLDAPALLPEVPRAASRLDDRFIQLWPHIHGTDAMFCALLRRTGDTAGE</sequence>
<keyword evidence="1 5" id="KW-0489">Methyltransferase</keyword>
<dbReference type="EMBL" id="AP028056">
    <property type="protein sequence ID" value="BEH03608.1"/>
    <property type="molecule type" value="Genomic_DNA"/>
</dbReference>
<name>A0AAN0KHS0_9ACTN</name>
<dbReference type="Gene3D" id="1.10.940.10">
    <property type="entry name" value="NusB-like"/>
    <property type="match status" value="1"/>
</dbReference>
<feature type="binding site" evidence="5">
    <location>
        <position position="334"/>
    </location>
    <ligand>
        <name>S-adenosyl-L-methionine</name>
        <dbReference type="ChEBI" id="CHEBI:59789"/>
    </ligand>
</feature>
<dbReference type="PRINTS" id="PR02008">
    <property type="entry name" value="RCMTFAMILY"/>
</dbReference>
<feature type="binding site" evidence="5">
    <location>
        <position position="317"/>
    </location>
    <ligand>
        <name>S-adenosyl-L-methionine</name>
        <dbReference type="ChEBI" id="CHEBI:59789"/>
    </ligand>
</feature>
<feature type="binding site" evidence="5">
    <location>
        <begin position="269"/>
        <end position="275"/>
    </location>
    <ligand>
        <name>S-adenosyl-L-methionine</name>
        <dbReference type="ChEBI" id="CHEBI:59789"/>
    </ligand>
</feature>
<dbReference type="Gene3D" id="3.40.50.150">
    <property type="entry name" value="Vaccinia Virus protein VP39"/>
    <property type="match status" value="1"/>
</dbReference>
<accession>A0AAN0KHS0</accession>
<dbReference type="AlphaFoldDB" id="A0AAN0KHS0"/>
<dbReference type="InterPro" id="IPR006027">
    <property type="entry name" value="NusB_RsmB_TIM44"/>
</dbReference>
<keyword evidence="4 5" id="KW-0694">RNA-binding</keyword>
<dbReference type="KEGG" id="broo:brsh051_28890"/>
<protein>
    <submittedName>
        <fullName evidence="7">Transcription antitermination factor NusB</fullName>
    </submittedName>
</protein>
<comment type="similarity">
    <text evidence="5">Belongs to the class I-like SAM-binding methyltransferase superfamily. RsmB/NOP family.</text>
</comment>